<dbReference type="InterPro" id="IPR050960">
    <property type="entry name" value="AB_hydrolase_4_sf"/>
</dbReference>
<dbReference type="SUPFAM" id="SSF53474">
    <property type="entry name" value="alpha/beta-Hydrolases"/>
    <property type="match status" value="1"/>
</dbReference>
<dbReference type="InterPro" id="IPR022742">
    <property type="entry name" value="Hydrolase_4"/>
</dbReference>
<feature type="transmembrane region" description="Helical" evidence="2">
    <location>
        <begin position="60"/>
        <end position="80"/>
    </location>
</feature>
<dbReference type="InterPro" id="IPR012020">
    <property type="entry name" value="ABHD4"/>
</dbReference>
<dbReference type="Proteomes" id="UP000887568">
    <property type="component" value="Unplaced"/>
</dbReference>
<dbReference type="Gene3D" id="3.40.50.1820">
    <property type="entry name" value="alpha/beta hydrolase"/>
    <property type="match status" value="1"/>
</dbReference>
<dbReference type="GO" id="GO:0034338">
    <property type="term" value="F:short-chain carboxylesterase activity"/>
    <property type="evidence" value="ECO:0007669"/>
    <property type="project" value="TreeGrafter"/>
</dbReference>
<evidence type="ECO:0000259" key="3">
    <source>
        <dbReference type="Pfam" id="PF12146"/>
    </source>
</evidence>
<dbReference type="GO" id="GO:0047372">
    <property type="term" value="F:monoacylglycerol lipase activity"/>
    <property type="evidence" value="ECO:0007669"/>
    <property type="project" value="TreeGrafter"/>
</dbReference>
<dbReference type="GeneID" id="119730888"/>
<comment type="similarity">
    <text evidence="1">Belongs to the AB hydrolase superfamily. AB hydrolase 4 family.</text>
</comment>
<accession>A0A914A8X6</accession>
<keyword evidence="5" id="KW-1185">Reference proteome</keyword>
<dbReference type="Pfam" id="PF12146">
    <property type="entry name" value="Hydrolase_4"/>
    <property type="match status" value="1"/>
</dbReference>
<protein>
    <recommendedName>
        <fullName evidence="3">Serine aminopeptidase S33 domain-containing protein</fullName>
    </recommendedName>
</protein>
<evidence type="ECO:0000313" key="5">
    <source>
        <dbReference type="Proteomes" id="UP000887568"/>
    </source>
</evidence>
<dbReference type="OrthoDB" id="247542at2759"/>
<keyword evidence="2" id="KW-1133">Transmembrane helix</keyword>
<keyword evidence="2" id="KW-0812">Transmembrane</keyword>
<dbReference type="PANTHER" id="PTHR10794:SF93">
    <property type="entry name" value="SERINE AMINOPEPTIDASE S33 DOMAIN-CONTAINING PROTEIN"/>
    <property type="match status" value="1"/>
</dbReference>
<dbReference type="OMA" id="SREYLQM"/>
<organism evidence="4 5">
    <name type="scientific">Patiria miniata</name>
    <name type="common">Bat star</name>
    <name type="synonym">Asterina miniata</name>
    <dbReference type="NCBI Taxonomy" id="46514"/>
    <lineage>
        <taxon>Eukaryota</taxon>
        <taxon>Metazoa</taxon>
        <taxon>Echinodermata</taxon>
        <taxon>Eleutherozoa</taxon>
        <taxon>Asterozoa</taxon>
        <taxon>Asteroidea</taxon>
        <taxon>Valvatacea</taxon>
        <taxon>Valvatida</taxon>
        <taxon>Asterinidae</taxon>
        <taxon>Patiria</taxon>
    </lineage>
</organism>
<sequence length="446" mass="48654">MNDAGGPSAYCSDDQRGFCLTSLGAASERAGVGGGGSVLGSQRHSFSGLRETALTHSMSAVLLGTLALFVALASVFGRWIKRLVSFSPKTLAPPKLYHRNTPLSQYLRAHCSSLKQTYFPTFWASSAHVQTLLVALLPQKWVNFSREYLQMDDSGVVALDIARPAGWTLYKNSPIMIIVPDLNTDCRSVSDLSWLALQKGYRVMVFNRRGHGGIPLTTPKLQSYGDASDLREAVTYIHQSYPDAKLSAVGVGAGGGLLIAFLGEYGSSTDLASAVCISPSYDCQELYKSRKMSQPYHWLALLRAKLLLKRHAGNLAEVIDPVAAFGASSLARLEETVFAKIHKLPSMENYWEVNNPLREADEISSPLLCLSSTDDPVHPSDLVPYDLFTTLPDVMLATTARGGYCGFYEGLQPQSWAHRVAVDYIDTVLKYTVAICTGTNNQTTRP</sequence>
<dbReference type="EnsemblMetazoa" id="XM_038203953.1">
    <property type="protein sequence ID" value="XP_038059881.1"/>
    <property type="gene ID" value="LOC119730888"/>
</dbReference>
<name>A0A914A8X6_PATMI</name>
<dbReference type="AlphaFoldDB" id="A0A914A8X6"/>
<reference evidence="4" key="1">
    <citation type="submission" date="2022-11" db="UniProtKB">
        <authorList>
            <consortium name="EnsemblMetazoa"/>
        </authorList>
    </citation>
    <scope>IDENTIFICATION</scope>
</reference>
<feature type="domain" description="Serine aminopeptidase S33" evidence="3">
    <location>
        <begin position="175"/>
        <end position="377"/>
    </location>
</feature>
<dbReference type="RefSeq" id="XP_038059881.1">
    <property type="nucleotide sequence ID" value="XM_038203953.1"/>
</dbReference>
<dbReference type="InterPro" id="IPR029058">
    <property type="entry name" value="AB_hydrolase_fold"/>
</dbReference>
<evidence type="ECO:0000256" key="1">
    <source>
        <dbReference type="ARBA" id="ARBA00010884"/>
    </source>
</evidence>
<evidence type="ECO:0000256" key="2">
    <source>
        <dbReference type="SAM" id="Phobius"/>
    </source>
</evidence>
<dbReference type="PIRSF" id="PIRSF005211">
    <property type="entry name" value="Ab_hydro_YheT"/>
    <property type="match status" value="1"/>
</dbReference>
<proteinExistence type="inferred from homology"/>
<keyword evidence="2" id="KW-0472">Membrane</keyword>
<dbReference type="PANTHER" id="PTHR10794">
    <property type="entry name" value="ABHYDROLASE DOMAIN-CONTAINING PROTEIN"/>
    <property type="match status" value="1"/>
</dbReference>
<evidence type="ECO:0000313" key="4">
    <source>
        <dbReference type="EnsemblMetazoa" id="XP_038059881.1"/>
    </source>
</evidence>
<dbReference type="CTD" id="116236"/>